<sequence length="107" mass="12673">MKLTGFFIEKAESFLEELRPIKLASFEFGEATNDIASIEPNFTSQTNELNDIRFQMNLMFSEFDNGKLFNKKLNDFNKTLFDNTPFLKHLININELFIDYLNEYRVE</sequence>
<evidence type="ECO:0000313" key="2">
    <source>
        <dbReference type="Proteomes" id="UP001228643"/>
    </source>
</evidence>
<dbReference type="AlphaFoldDB" id="A0AAW6TUI2"/>
<dbReference type="RefSeq" id="WP_282718279.1">
    <property type="nucleotide sequence ID" value="NZ_JASCRY010000008.1"/>
</dbReference>
<name>A0AAW6TUI2_9FLAO</name>
<evidence type="ECO:0000313" key="1">
    <source>
        <dbReference type="EMBL" id="MDI5951293.1"/>
    </source>
</evidence>
<comment type="caution">
    <text evidence="1">The sequence shown here is derived from an EMBL/GenBank/DDBJ whole genome shotgun (WGS) entry which is preliminary data.</text>
</comment>
<protein>
    <submittedName>
        <fullName evidence="1">Uncharacterized protein</fullName>
    </submittedName>
</protein>
<proteinExistence type="predicted"/>
<keyword evidence="2" id="KW-1185">Reference proteome</keyword>
<gene>
    <name evidence="1" type="ORF">QLS97_16700</name>
</gene>
<organism evidence="1 2">
    <name type="scientific">Flavobacterium yafengii</name>
    <dbReference type="NCBI Taxonomy" id="3041253"/>
    <lineage>
        <taxon>Bacteria</taxon>
        <taxon>Pseudomonadati</taxon>
        <taxon>Bacteroidota</taxon>
        <taxon>Flavobacteriia</taxon>
        <taxon>Flavobacteriales</taxon>
        <taxon>Flavobacteriaceae</taxon>
        <taxon>Flavobacterium</taxon>
    </lineage>
</organism>
<accession>A0AAW6TUI2</accession>
<dbReference type="Proteomes" id="UP001228643">
    <property type="component" value="Unassembled WGS sequence"/>
</dbReference>
<dbReference type="EMBL" id="JASCRY010000008">
    <property type="protein sequence ID" value="MDI5951293.1"/>
    <property type="molecule type" value="Genomic_DNA"/>
</dbReference>
<reference evidence="1 2" key="1">
    <citation type="submission" date="2023-04" db="EMBL/GenBank/DDBJ databases">
        <title>Two novel species of Flavobacterium.</title>
        <authorList>
            <person name="Liu Q."/>
            <person name="Xin Y.-H."/>
        </authorList>
    </citation>
    <scope>NUCLEOTIDE SEQUENCE [LARGE SCALE GENOMIC DNA]</scope>
    <source>
        <strain evidence="1 2">LB2P87</strain>
    </source>
</reference>